<evidence type="ECO:0000313" key="1">
    <source>
        <dbReference type="Proteomes" id="UP000095281"/>
    </source>
</evidence>
<protein>
    <submittedName>
        <fullName evidence="2">Plasmodium RESA N-terminal domain-containing protein</fullName>
    </submittedName>
</protein>
<sequence>MKILTQKVFQFFIILCALNIIAAFWQTIMNKKDKIKGKAKADDKNLFLDVYEKIKNLMLEPDENADYSDIVNDVIAMNEWFHLILENPSLKKLLAKMFENLGKLNSTILDFFSNPFRYNIFNEYCKNGNIGYENIHKKLKVLIYNCDQFALARDRSKSKFDFFIHLYEQTQRMKHTYTDSIKKHFETIRQF</sequence>
<dbReference type="WBParaSite" id="MhA1_Contig160.frz3.gene6">
    <property type="protein sequence ID" value="MhA1_Contig160.frz3.gene6"/>
    <property type="gene ID" value="MhA1_Contig160.frz3.gene6"/>
</dbReference>
<organism evidence="1 2">
    <name type="scientific">Meloidogyne hapla</name>
    <name type="common">Root-knot nematode worm</name>
    <dbReference type="NCBI Taxonomy" id="6305"/>
    <lineage>
        <taxon>Eukaryota</taxon>
        <taxon>Metazoa</taxon>
        <taxon>Ecdysozoa</taxon>
        <taxon>Nematoda</taxon>
        <taxon>Chromadorea</taxon>
        <taxon>Rhabditida</taxon>
        <taxon>Tylenchina</taxon>
        <taxon>Tylenchomorpha</taxon>
        <taxon>Tylenchoidea</taxon>
        <taxon>Meloidogynidae</taxon>
        <taxon>Meloidogyninae</taxon>
        <taxon>Meloidogyne</taxon>
    </lineage>
</organism>
<reference evidence="2" key="1">
    <citation type="submission" date="2016-11" db="UniProtKB">
        <authorList>
            <consortium name="WormBaseParasite"/>
        </authorList>
    </citation>
    <scope>IDENTIFICATION</scope>
</reference>
<evidence type="ECO:0000313" key="2">
    <source>
        <dbReference type="WBParaSite" id="MhA1_Contig160.frz3.gene6"/>
    </source>
</evidence>
<dbReference type="AlphaFoldDB" id="A0A1I8B7M3"/>
<keyword evidence="1" id="KW-1185">Reference proteome</keyword>
<proteinExistence type="predicted"/>
<accession>A0A1I8B7M3</accession>
<dbReference type="Proteomes" id="UP000095281">
    <property type="component" value="Unplaced"/>
</dbReference>
<name>A0A1I8B7M3_MELHA</name>